<evidence type="ECO:0000313" key="19">
    <source>
        <dbReference type="Proteomes" id="UP000229307"/>
    </source>
</evidence>
<accession>A0A2M7S527</accession>
<keyword evidence="6 15" id="KW-0460">Magnesium</keyword>
<dbReference type="SUPFAM" id="SSF52016">
    <property type="entry name" value="LeuD/IlvD-like"/>
    <property type="match status" value="1"/>
</dbReference>
<reference evidence="19" key="1">
    <citation type="submission" date="2017-09" db="EMBL/GenBank/DDBJ databases">
        <title>Depth-based differentiation of microbial function through sediment-hosted aquifers and enrichment of novel symbionts in the deep terrestrial subsurface.</title>
        <authorList>
            <person name="Probst A.J."/>
            <person name="Ladd B."/>
            <person name="Jarett J.K."/>
            <person name="Geller-Mcgrath D.E."/>
            <person name="Sieber C.M.K."/>
            <person name="Emerson J.B."/>
            <person name="Anantharaman K."/>
            <person name="Thomas B.C."/>
            <person name="Malmstrom R."/>
            <person name="Stieglmeier M."/>
            <person name="Klingl A."/>
            <person name="Woyke T."/>
            <person name="Ryan C.M."/>
            <person name="Banfield J.F."/>
        </authorList>
    </citation>
    <scope>NUCLEOTIDE SEQUENCE [LARGE SCALE GENOMIC DNA]</scope>
</reference>
<comment type="pathway">
    <text evidence="13 15">Amino-acid biosynthesis; L-isoleucine biosynthesis; L-isoleucine from 2-oxobutanoate: step 3/4.</text>
</comment>
<dbReference type="PROSITE" id="PS00887">
    <property type="entry name" value="ILVD_EDD_2"/>
    <property type="match status" value="1"/>
</dbReference>
<comment type="function">
    <text evidence="15">Functions in the biosynthesis of branched-chain amino acids. Catalyzes the dehydration of (2R,3R)-2,3-dihydroxy-3-methylpentanoate (2,3-dihydroxy-3-methylvalerate) into 2-oxo-3-methylpentanoate (2-oxo-3-methylvalerate) and of (2R)-2,3-dihydroxy-3-methylbutanoate (2,3-dihydroxyisovalerate) into 2-oxo-3-methylbutanoate (2-oxoisovalerate), the penultimate precursor to L-isoleucine and L-valine, respectively.</text>
</comment>
<sequence>MRSDTVKKGIERVPNRGLLYATGISKSDMKKPFIGIASSFTDIIPGHVGMRELERFIERGVCSGGGVPFIFGIPGICDGIAMGHKGMRYSLPLREIVADTIESVAGAHCFDGLVLLTNCDKITPGCLIAAARLNIPTVVVTAGPMLCGRYKGTIRLDLVHDTFEAVGRAKAGKISGEELDELEMEACPGFGSCQGLYTANTMSCITETMGMSLTGCATALAVSARKKRIAKESGERVVEMVRKNILPRSVMTKNALLNAIKVDMALGGSSNTVLHLTRIAKELDIDLPLEVFNKVSRSTPHIINLRPSGEYFLEDLEYAGGIPAILNVLKDGLKPSPTVNGRRGILEVARKGRVLNSAVIHNRSNPYHKEGGIAILFGSLAPEGAVVKQIAVSSKMWKFTGRARVFDGEEKAMKAVMGRKIKKGDVVIIRYEGDKGAPGMPETLSVTAVLTGMGMGESVALITDGRFSGGTQGPCIGHVAPEAAVGGPIAVVRNGDRINIDIKNRKLDLVLSEKEIRARLAKWKAPAPKVKTGYLAKYAKLI</sequence>
<evidence type="ECO:0000256" key="1">
    <source>
        <dbReference type="ARBA" id="ARBA00001946"/>
    </source>
</evidence>
<dbReference type="EC" id="4.2.1.9" evidence="14 15"/>
<dbReference type="GO" id="GO:0000287">
    <property type="term" value="F:magnesium ion binding"/>
    <property type="evidence" value="ECO:0007669"/>
    <property type="project" value="UniProtKB-UniRule"/>
</dbReference>
<evidence type="ECO:0000256" key="2">
    <source>
        <dbReference type="ARBA" id="ARBA00006486"/>
    </source>
</evidence>
<evidence type="ECO:0000313" key="18">
    <source>
        <dbReference type="EMBL" id="PIZ14652.1"/>
    </source>
</evidence>
<evidence type="ECO:0000256" key="15">
    <source>
        <dbReference type="HAMAP-Rule" id="MF_00012"/>
    </source>
</evidence>
<feature type="binding site" description="via carbamate group" evidence="15">
    <location>
        <position position="121"/>
    </location>
    <ligand>
        <name>Mg(2+)</name>
        <dbReference type="ChEBI" id="CHEBI:18420"/>
    </ligand>
</feature>
<organism evidence="18 19">
    <name type="scientific">Candidatus Desantisbacteria bacterium CG_4_10_14_0_8_um_filter_48_22</name>
    <dbReference type="NCBI Taxonomy" id="1974543"/>
    <lineage>
        <taxon>Bacteria</taxon>
        <taxon>Candidatus Desantisiibacteriota</taxon>
    </lineage>
</organism>
<evidence type="ECO:0000256" key="12">
    <source>
        <dbReference type="ARBA" id="ARBA00029436"/>
    </source>
</evidence>
<dbReference type="PROSITE" id="PS00886">
    <property type="entry name" value="ILVD_EDD_1"/>
    <property type="match status" value="1"/>
</dbReference>
<evidence type="ECO:0000256" key="11">
    <source>
        <dbReference type="ARBA" id="ARBA00029304"/>
    </source>
</evidence>
<evidence type="ECO:0000256" key="5">
    <source>
        <dbReference type="ARBA" id="ARBA00022723"/>
    </source>
</evidence>
<keyword evidence="3 15" id="KW-0028">Amino-acid biosynthesis</keyword>
<keyword evidence="5 15" id="KW-0479">Metal-binding</keyword>
<feature type="domain" description="Dihydroxy-acid/6-phosphogluconate dehydratase C-terminal" evidence="17">
    <location>
        <begin position="359"/>
        <end position="541"/>
    </location>
</feature>
<keyword evidence="8 15" id="KW-0411">Iron-sulfur</keyword>
<evidence type="ECO:0000256" key="9">
    <source>
        <dbReference type="ARBA" id="ARBA00023239"/>
    </source>
</evidence>
<evidence type="ECO:0000256" key="14">
    <source>
        <dbReference type="ARBA" id="ARBA00029490"/>
    </source>
</evidence>
<feature type="binding site" evidence="15">
    <location>
        <position position="442"/>
    </location>
    <ligand>
        <name>Mg(2+)</name>
        <dbReference type="ChEBI" id="CHEBI:18420"/>
    </ligand>
</feature>
<dbReference type="NCBIfam" id="TIGR00110">
    <property type="entry name" value="ilvD"/>
    <property type="match status" value="1"/>
</dbReference>
<dbReference type="EMBL" id="PFMR01000321">
    <property type="protein sequence ID" value="PIZ14652.1"/>
    <property type="molecule type" value="Genomic_DNA"/>
</dbReference>
<dbReference type="GO" id="GO:0004160">
    <property type="term" value="F:dihydroxy-acid dehydratase activity"/>
    <property type="evidence" value="ECO:0007669"/>
    <property type="project" value="UniProtKB-UniRule"/>
</dbReference>
<feature type="domain" description="Dihydroxy-acid/6-phosphogluconate dehydratase N-terminal" evidence="16">
    <location>
        <begin position="31"/>
        <end position="341"/>
    </location>
</feature>
<dbReference type="AlphaFoldDB" id="A0A2M7S527"/>
<keyword evidence="10 15" id="KW-0100">Branched-chain amino acid biosynthesis</keyword>
<comment type="catalytic activity">
    <reaction evidence="15">
        <text>(2R,3R)-2,3-dihydroxy-3-methylpentanoate = (S)-3-methyl-2-oxopentanoate + H2O</text>
        <dbReference type="Rhea" id="RHEA:27694"/>
        <dbReference type="ChEBI" id="CHEBI:15377"/>
        <dbReference type="ChEBI" id="CHEBI:35146"/>
        <dbReference type="ChEBI" id="CHEBI:49258"/>
        <dbReference type="EC" id="4.2.1.9"/>
    </reaction>
</comment>
<feature type="modified residue" description="N6-carboxylysine" evidence="15">
    <location>
        <position position="121"/>
    </location>
</feature>
<dbReference type="GO" id="GO:0009097">
    <property type="term" value="P:isoleucine biosynthetic process"/>
    <property type="evidence" value="ECO:0007669"/>
    <property type="project" value="UniProtKB-UniRule"/>
</dbReference>
<dbReference type="Gene3D" id="3.50.30.80">
    <property type="entry name" value="IlvD/EDD C-terminal domain-like"/>
    <property type="match status" value="1"/>
</dbReference>
<name>A0A2M7S527_9BACT</name>
<evidence type="ECO:0000256" key="3">
    <source>
        <dbReference type="ARBA" id="ARBA00022605"/>
    </source>
</evidence>
<dbReference type="InterPro" id="IPR056740">
    <property type="entry name" value="ILV_EDD_C"/>
</dbReference>
<comment type="pathway">
    <text evidence="12 15">Amino-acid biosynthesis; L-valine biosynthesis; L-valine from pyruvate: step 3/4.</text>
</comment>
<evidence type="ECO:0000256" key="13">
    <source>
        <dbReference type="ARBA" id="ARBA00029437"/>
    </source>
</evidence>
<dbReference type="Proteomes" id="UP000229307">
    <property type="component" value="Unassembled WGS sequence"/>
</dbReference>
<feature type="active site" description="Proton acceptor" evidence="15">
    <location>
        <position position="468"/>
    </location>
</feature>
<dbReference type="HAMAP" id="MF_00012">
    <property type="entry name" value="IlvD"/>
    <property type="match status" value="1"/>
</dbReference>
<dbReference type="InterPro" id="IPR004404">
    <property type="entry name" value="DihydroxyA_deHydtase"/>
</dbReference>
<evidence type="ECO:0000256" key="6">
    <source>
        <dbReference type="ARBA" id="ARBA00022842"/>
    </source>
</evidence>
<evidence type="ECO:0000256" key="8">
    <source>
        <dbReference type="ARBA" id="ARBA00023014"/>
    </source>
</evidence>
<proteinExistence type="inferred from homology"/>
<dbReference type="Pfam" id="PF24877">
    <property type="entry name" value="ILV_EDD_C"/>
    <property type="match status" value="1"/>
</dbReference>
<evidence type="ECO:0000259" key="17">
    <source>
        <dbReference type="Pfam" id="PF24877"/>
    </source>
</evidence>
<dbReference type="GO" id="GO:0009099">
    <property type="term" value="P:L-valine biosynthetic process"/>
    <property type="evidence" value="ECO:0007669"/>
    <property type="project" value="UniProtKB-UniRule"/>
</dbReference>
<dbReference type="SUPFAM" id="SSF143975">
    <property type="entry name" value="IlvD/EDD N-terminal domain-like"/>
    <property type="match status" value="1"/>
</dbReference>
<comment type="cofactor">
    <cofactor evidence="1 15">
        <name>Mg(2+)</name>
        <dbReference type="ChEBI" id="CHEBI:18420"/>
    </cofactor>
</comment>
<comment type="caution">
    <text evidence="18">The sequence shown here is derived from an EMBL/GenBank/DDBJ whole genome shotgun (WGS) entry which is preliminary data.</text>
</comment>
<keyword evidence="4 15" id="KW-0001">2Fe-2S</keyword>
<comment type="similarity">
    <text evidence="2 15">Belongs to the IlvD/Edd family.</text>
</comment>
<dbReference type="InterPro" id="IPR042096">
    <property type="entry name" value="Dihydro-acid_dehy_C"/>
</dbReference>
<dbReference type="PANTHER" id="PTHR43661">
    <property type="entry name" value="D-XYLONATE DEHYDRATASE"/>
    <property type="match status" value="1"/>
</dbReference>
<dbReference type="FunFam" id="3.50.30.80:FF:000001">
    <property type="entry name" value="Dihydroxy-acid dehydratase"/>
    <property type="match status" value="1"/>
</dbReference>
<gene>
    <name evidence="15 18" type="primary">ilvD</name>
    <name evidence="18" type="ORF">COY52_11650</name>
</gene>
<comment type="cofactor">
    <cofactor evidence="15">
        <name>[2Fe-2S] cluster</name>
        <dbReference type="ChEBI" id="CHEBI:190135"/>
    </cofactor>
    <text evidence="15">Binds 1 [2Fe-2S] cluster per subunit. This cluster acts as a Lewis acid cofactor.</text>
</comment>
<feature type="binding site" evidence="15">
    <location>
        <position position="78"/>
    </location>
    <ligand>
        <name>Mg(2+)</name>
        <dbReference type="ChEBI" id="CHEBI:18420"/>
    </ligand>
</feature>
<dbReference type="InterPro" id="IPR000581">
    <property type="entry name" value="ILV_EDD_N"/>
</dbReference>
<keyword evidence="9 15" id="KW-0456">Lyase</keyword>
<dbReference type="NCBIfam" id="NF002068">
    <property type="entry name" value="PRK00911.1"/>
    <property type="match status" value="1"/>
</dbReference>
<feature type="binding site" evidence="15">
    <location>
        <position position="120"/>
    </location>
    <ligand>
        <name>Mg(2+)</name>
        <dbReference type="ChEBI" id="CHEBI:18420"/>
    </ligand>
</feature>
<dbReference type="Pfam" id="PF00920">
    <property type="entry name" value="ILVD_EDD_N"/>
    <property type="match status" value="1"/>
</dbReference>
<dbReference type="UniPathway" id="UPA00047">
    <property type="reaction ID" value="UER00057"/>
</dbReference>
<evidence type="ECO:0000256" key="7">
    <source>
        <dbReference type="ARBA" id="ARBA00023004"/>
    </source>
</evidence>
<dbReference type="GO" id="GO:0005829">
    <property type="term" value="C:cytosol"/>
    <property type="evidence" value="ECO:0007669"/>
    <property type="project" value="TreeGrafter"/>
</dbReference>
<dbReference type="GO" id="GO:0051537">
    <property type="term" value="F:2 iron, 2 sulfur cluster binding"/>
    <property type="evidence" value="ECO:0007669"/>
    <property type="project" value="UniProtKB-UniRule"/>
</dbReference>
<protein>
    <recommendedName>
        <fullName evidence="14 15">Dihydroxy-acid dehydratase</fullName>
        <shortName evidence="15">DAD</shortName>
        <ecNumber evidence="14 15">4.2.1.9</ecNumber>
    </recommendedName>
</protein>
<dbReference type="InterPro" id="IPR037237">
    <property type="entry name" value="IlvD/EDD_N"/>
</dbReference>
<dbReference type="PANTHER" id="PTHR43661:SF3">
    <property type="entry name" value="D-XYLONATE DEHYDRATASE YAGF-RELATED"/>
    <property type="match status" value="1"/>
</dbReference>
<evidence type="ECO:0000256" key="10">
    <source>
        <dbReference type="ARBA" id="ARBA00023304"/>
    </source>
</evidence>
<comment type="catalytic activity">
    <reaction evidence="11">
        <text>(2R)-2,3-dihydroxy-3-methylbutanoate = 3-methyl-2-oxobutanoate + H2O</text>
        <dbReference type="Rhea" id="RHEA:24809"/>
        <dbReference type="ChEBI" id="CHEBI:11851"/>
        <dbReference type="ChEBI" id="CHEBI:15377"/>
        <dbReference type="ChEBI" id="CHEBI:49072"/>
        <dbReference type="EC" id="4.2.1.9"/>
    </reaction>
    <physiologicalReaction direction="left-to-right" evidence="11">
        <dbReference type="Rhea" id="RHEA:24810"/>
    </physiologicalReaction>
</comment>
<dbReference type="UniPathway" id="UPA00049">
    <property type="reaction ID" value="UER00061"/>
</dbReference>
<comment type="caution">
    <text evidence="15">Lacks conserved residue(s) required for the propagation of feature annotation.</text>
</comment>
<evidence type="ECO:0000259" key="16">
    <source>
        <dbReference type="Pfam" id="PF00920"/>
    </source>
</evidence>
<keyword evidence="7 15" id="KW-0408">Iron</keyword>
<evidence type="ECO:0000256" key="4">
    <source>
        <dbReference type="ARBA" id="ARBA00022714"/>
    </source>
</evidence>
<comment type="subunit">
    <text evidence="15">Homodimer.</text>
</comment>
<dbReference type="InterPro" id="IPR020558">
    <property type="entry name" value="DiOHA_6PGluconate_deHydtase_CS"/>
</dbReference>